<dbReference type="EMBL" id="JELW01000008">
    <property type="protein sequence ID" value="EXV01359.1"/>
    <property type="molecule type" value="Genomic_DNA"/>
</dbReference>
<dbReference type="Proteomes" id="UP000030151">
    <property type="component" value="Unassembled WGS sequence"/>
</dbReference>
<accession>A0A014PBK4</accession>
<feature type="region of interest" description="Disordered" evidence="1">
    <location>
        <begin position="57"/>
        <end position="92"/>
    </location>
</feature>
<dbReference type="eggNOG" id="ENOG502SN6Y">
    <property type="taxonomic scope" value="Eukaryota"/>
</dbReference>
<organism evidence="3 4">
    <name type="scientific">Metarhizium robertsii</name>
    <dbReference type="NCBI Taxonomy" id="568076"/>
    <lineage>
        <taxon>Eukaryota</taxon>
        <taxon>Fungi</taxon>
        <taxon>Dikarya</taxon>
        <taxon>Ascomycota</taxon>
        <taxon>Pezizomycotina</taxon>
        <taxon>Sordariomycetes</taxon>
        <taxon>Hypocreomycetidae</taxon>
        <taxon>Hypocreales</taxon>
        <taxon>Clavicipitaceae</taxon>
        <taxon>Metarhizium</taxon>
    </lineage>
</organism>
<dbReference type="GO" id="GO:0005576">
    <property type="term" value="C:extracellular region"/>
    <property type="evidence" value="ECO:0007669"/>
    <property type="project" value="InterPro"/>
</dbReference>
<dbReference type="HOGENOM" id="CLU_043430_0_0_1"/>
<dbReference type="PANTHER" id="PTHR42039">
    <property type="entry name" value="PUTATIVE (AFU_ORTHOLOGUE AFUA_3G02940)-RELATED"/>
    <property type="match status" value="1"/>
</dbReference>
<protein>
    <recommendedName>
        <fullName evidence="5">Allergen Asp F4-like protein</fullName>
    </recommendedName>
</protein>
<feature type="signal peptide" evidence="2">
    <location>
        <begin position="1"/>
        <end position="24"/>
    </location>
</feature>
<evidence type="ECO:0000313" key="3">
    <source>
        <dbReference type="EMBL" id="EXV01359.1"/>
    </source>
</evidence>
<keyword evidence="2" id="KW-0732">Signal</keyword>
<dbReference type="GO" id="GO:0019863">
    <property type="term" value="F:IgE binding"/>
    <property type="evidence" value="ECO:0007669"/>
    <property type="project" value="InterPro"/>
</dbReference>
<dbReference type="AlphaFoldDB" id="A0A014PBK4"/>
<feature type="chain" id="PRO_5001473563" description="Allergen Asp F4-like protein" evidence="2">
    <location>
        <begin position="25"/>
        <end position="291"/>
    </location>
</feature>
<evidence type="ECO:0008006" key="5">
    <source>
        <dbReference type="Google" id="ProtNLM"/>
    </source>
</evidence>
<reference evidence="3 4" key="1">
    <citation type="submission" date="2014-02" db="EMBL/GenBank/DDBJ databases">
        <title>The genome sequence of the entomopathogenic fungus Metarhizium robertsii ARSEF 2575.</title>
        <authorList>
            <person name="Giuliano Garisto Donzelli B."/>
            <person name="Roe B.A."/>
            <person name="Macmil S.L."/>
            <person name="Krasnoff S.B."/>
            <person name="Gibson D.M."/>
        </authorList>
    </citation>
    <scope>NUCLEOTIDE SEQUENCE [LARGE SCALE GENOMIC DNA]</scope>
    <source>
        <strain evidence="3 4">ARSEF 2575</strain>
    </source>
</reference>
<evidence type="ECO:0000256" key="1">
    <source>
        <dbReference type="SAM" id="MobiDB-lite"/>
    </source>
</evidence>
<sequence>MKFSATTLAVAAALGVAAHPSGFAHKNIHRQLDKRIDFYMNAKPDGAAVNNKAAVVPSPASPTVAPPPPPPATTSAAKSTPSTGSGSGGKKQFCGGVSKRASIADIAYKGNIGAPNNYGCNLMLVDDAKDYEYTATIENKSGKNQKCAVWLKIGKNGGINGFFKGNQVMIFDLPAGGEKILAAEPDSQGGLTCGVGEVPTNDIGLFTGTWFEFDYASAKNKAWSGADASCLTAADSNRPIPALSVCAEGHKCSTIKEGGAGDNAYVKGTNALDGVGLNVGPGPVNFMVTVS</sequence>
<proteinExistence type="predicted"/>
<dbReference type="OrthoDB" id="118256at2759"/>
<dbReference type="InterPro" id="IPR038903">
    <property type="entry name" value="Allergen_Asp_f_4"/>
</dbReference>
<gene>
    <name evidence="3" type="ORF">X797_005455</name>
</gene>
<dbReference type="PANTHER" id="PTHR42039:SF1">
    <property type="entry name" value="PUTATIVE (AFU_ORTHOLOGUE AFUA_3G02940)-RELATED"/>
    <property type="match status" value="1"/>
</dbReference>
<feature type="compositionally biased region" description="Low complexity" evidence="1">
    <location>
        <begin position="73"/>
        <end position="84"/>
    </location>
</feature>
<dbReference type="Pfam" id="PF25312">
    <property type="entry name" value="Allergen_Asp_f_4"/>
    <property type="match status" value="1"/>
</dbReference>
<evidence type="ECO:0000256" key="2">
    <source>
        <dbReference type="SAM" id="SignalP"/>
    </source>
</evidence>
<name>A0A014PBK4_9HYPO</name>
<evidence type="ECO:0000313" key="4">
    <source>
        <dbReference type="Proteomes" id="UP000030151"/>
    </source>
</evidence>
<comment type="caution">
    <text evidence="3">The sequence shown here is derived from an EMBL/GenBank/DDBJ whole genome shotgun (WGS) entry which is preliminary data.</text>
</comment>